<keyword evidence="1" id="KW-0472">Membrane</keyword>
<keyword evidence="1" id="KW-1133">Transmembrane helix</keyword>
<dbReference type="Proteomes" id="UP001055039">
    <property type="component" value="Unassembled WGS sequence"/>
</dbReference>
<dbReference type="InterPro" id="IPR012495">
    <property type="entry name" value="TadE-like_dom"/>
</dbReference>
<dbReference type="RefSeq" id="WP_238229053.1">
    <property type="nucleotide sequence ID" value="NZ_BAAADH010000041.1"/>
</dbReference>
<organism evidence="3 4">
    <name type="scientific">Methylorubrum aminovorans</name>
    <dbReference type="NCBI Taxonomy" id="269069"/>
    <lineage>
        <taxon>Bacteria</taxon>
        <taxon>Pseudomonadati</taxon>
        <taxon>Pseudomonadota</taxon>
        <taxon>Alphaproteobacteria</taxon>
        <taxon>Hyphomicrobiales</taxon>
        <taxon>Methylobacteriaceae</taxon>
        <taxon>Methylorubrum</taxon>
    </lineage>
</organism>
<gene>
    <name evidence="3" type="ORF">LNAOJCKE_5490</name>
</gene>
<dbReference type="EMBL" id="BPRC01000050">
    <property type="protein sequence ID" value="GJE68253.1"/>
    <property type="molecule type" value="Genomic_DNA"/>
</dbReference>
<protein>
    <recommendedName>
        <fullName evidence="2">TadE-like domain-containing protein</fullName>
    </recommendedName>
</protein>
<proteinExistence type="predicted"/>
<evidence type="ECO:0000313" key="3">
    <source>
        <dbReference type="EMBL" id="GJE68253.1"/>
    </source>
</evidence>
<reference evidence="3" key="1">
    <citation type="journal article" date="2021" name="Front. Microbiol.">
        <title>Comprehensive Comparative Genomics and Phenotyping of Methylobacterium Species.</title>
        <authorList>
            <person name="Alessa O."/>
            <person name="Ogura Y."/>
            <person name="Fujitani Y."/>
            <person name="Takami H."/>
            <person name="Hayashi T."/>
            <person name="Sahin N."/>
            <person name="Tani A."/>
        </authorList>
    </citation>
    <scope>NUCLEOTIDE SEQUENCE</scope>
    <source>
        <strain evidence="3">NBRC 15686</strain>
    </source>
</reference>
<dbReference type="Pfam" id="PF07811">
    <property type="entry name" value="TadE"/>
    <property type="match status" value="1"/>
</dbReference>
<name>A0ABQ4UML5_9HYPH</name>
<keyword evidence="4" id="KW-1185">Reference proteome</keyword>
<evidence type="ECO:0000256" key="1">
    <source>
        <dbReference type="SAM" id="Phobius"/>
    </source>
</evidence>
<evidence type="ECO:0000313" key="4">
    <source>
        <dbReference type="Proteomes" id="UP001055039"/>
    </source>
</evidence>
<evidence type="ECO:0000259" key="2">
    <source>
        <dbReference type="Pfam" id="PF07811"/>
    </source>
</evidence>
<feature type="transmembrane region" description="Helical" evidence="1">
    <location>
        <begin position="15"/>
        <end position="37"/>
    </location>
</feature>
<feature type="domain" description="TadE-like" evidence="2">
    <location>
        <begin position="7"/>
        <end position="39"/>
    </location>
</feature>
<accession>A0ABQ4UML5</accession>
<reference evidence="3" key="2">
    <citation type="submission" date="2021-08" db="EMBL/GenBank/DDBJ databases">
        <authorList>
            <person name="Tani A."/>
            <person name="Ola A."/>
            <person name="Ogura Y."/>
            <person name="Katsura K."/>
            <person name="Hayashi T."/>
        </authorList>
    </citation>
    <scope>NUCLEOTIDE SEQUENCE</scope>
    <source>
        <strain evidence="3">NBRC 15686</strain>
    </source>
</reference>
<sequence length="128" mass="13779">MLKDEEGAVAVEMAFVAPVLIALLMAVFEFGLILFTYEAEQHVTWNVARQVAANRIGSSDAPTKIMEGLPKWVSSEKVSVTGPVLNNGQYTLTVSMPASAASPTAFMSHFYGEVVLSSTVVMQKEPTP</sequence>
<comment type="caution">
    <text evidence="3">The sequence shown here is derived from an EMBL/GenBank/DDBJ whole genome shotgun (WGS) entry which is preliminary data.</text>
</comment>
<keyword evidence="1" id="KW-0812">Transmembrane</keyword>